<dbReference type="PANTHER" id="PTHR13803:SF4">
    <property type="entry name" value="SECRETORY 24CD, ISOFORM C"/>
    <property type="match status" value="1"/>
</dbReference>
<dbReference type="PANTHER" id="PTHR13803">
    <property type="entry name" value="SEC24-RELATED PROTEIN"/>
    <property type="match status" value="1"/>
</dbReference>
<dbReference type="GO" id="GO:0090110">
    <property type="term" value="P:COPII-coated vesicle cargo loading"/>
    <property type="evidence" value="ECO:0007669"/>
    <property type="project" value="TreeGrafter"/>
</dbReference>
<dbReference type="Proteomes" id="UP000287651">
    <property type="component" value="Unassembled WGS sequence"/>
</dbReference>
<sequence length="153" mass="17374">MRVRCSQIDSDKTIMVTFKHDDKFQENSECSFQVYKLEKSTFYAGIQVNHYPLCYSTFSALAKSIGLRNDGRLDDRSYWISHVASISISLAIPLVYPRMISIHDLTTKALFTSVSILRLCKKGDPSGQLKNNLKPYEAPDSFHDLVFLLCVLG</sequence>
<feature type="transmembrane region" description="Helical" evidence="1">
    <location>
        <begin position="78"/>
        <end position="96"/>
    </location>
</feature>
<organism evidence="2 3">
    <name type="scientific">Ensete ventricosum</name>
    <name type="common">Abyssinian banana</name>
    <name type="synonym">Musa ensete</name>
    <dbReference type="NCBI Taxonomy" id="4639"/>
    <lineage>
        <taxon>Eukaryota</taxon>
        <taxon>Viridiplantae</taxon>
        <taxon>Streptophyta</taxon>
        <taxon>Embryophyta</taxon>
        <taxon>Tracheophyta</taxon>
        <taxon>Spermatophyta</taxon>
        <taxon>Magnoliopsida</taxon>
        <taxon>Liliopsida</taxon>
        <taxon>Zingiberales</taxon>
        <taxon>Musaceae</taxon>
        <taxon>Ensete</taxon>
    </lineage>
</organism>
<proteinExistence type="predicted"/>
<keyword evidence="1" id="KW-0472">Membrane</keyword>
<gene>
    <name evidence="2" type="ORF">B296_00015532</name>
</gene>
<dbReference type="GO" id="GO:0008270">
    <property type="term" value="F:zinc ion binding"/>
    <property type="evidence" value="ECO:0007669"/>
    <property type="project" value="TreeGrafter"/>
</dbReference>
<dbReference type="GO" id="GO:0030127">
    <property type="term" value="C:COPII vesicle coat"/>
    <property type="evidence" value="ECO:0007669"/>
    <property type="project" value="TreeGrafter"/>
</dbReference>
<dbReference type="GO" id="GO:0070971">
    <property type="term" value="C:endoplasmic reticulum exit site"/>
    <property type="evidence" value="ECO:0007669"/>
    <property type="project" value="TreeGrafter"/>
</dbReference>
<name>A0A427A5D9_ENSVE</name>
<protein>
    <submittedName>
        <fullName evidence="2">Uncharacterized protein</fullName>
    </submittedName>
</protein>
<dbReference type="AlphaFoldDB" id="A0A427A5D9"/>
<evidence type="ECO:0000256" key="1">
    <source>
        <dbReference type="SAM" id="Phobius"/>
    </source>
</evidence>
<dbReference type="Gene3D" id="2.60.40.1670">
    <property type="entry name" value="beta-sandwich domain of Sec23/24"/>
    <property type="match status" value="1"/>
</dbReference>
<evidence type="ECO:0000313" key="3">
    <source>
        <dbReference type="Proteomes" id="UP000287651"/>
    </source>
</evidence>
<dbReference type="EMBL" id="AMZH03003699">
    <property type="protein sequence ID" value="RRT71466.1"/>
    <property type="molecule type" value="Genomic_DNA"/>
</dbReference>
<dbReference type="InterPro" id="IPR050550">
    <property type="entry name" value="SEC23_SEC24_subfamily"/>
</dbReference>
<dbReference type="GO" id="GO:0000149">
    <property type="term" value="F:SNARE binding"/>
    <property type="evidence" value="ECO:0007669"/>
    <property type="project" value="TreeGrafter"/>
</dbReference>
<reference evidence="2 3" key="1">
    <citation type="journal article" date="2014" name="Agronomy (Basel)">
        <title>A Draft Genome Sequence for Ensete ventricosum, the Drought-Tolerant Tree Against Hunger.</title>
        <authorList>
            <person name="Harrison J."/>
            <person name="Moore K.A."/>
            <person name="Paszkiewicz K."/>
            <person name="Jones T."/>
            <person name="Grant M."/>
            <person name="Ambacheew D."/>
            <person name="Muzemil S."/>
            <person name="Studholme D.J."/>
        </authorList>
    </citation>
    <scope>NUCLEOTIDE SEQUENCE [LARGE SCALE GENOMIC DNA]</scope>
</reference>
<keyword evidence="1" id="KW-1133">Transmembrane helix</keyword>
<evidence type="ECO:0000313" key="2">
    <source>
        <dbReference type="EMBL" id="RRT71466.1"/>
    </source>
</evidence>
<comment type="caution">
    <text evidence="2">The sequence shown here is derived from an EMBL/GenBank/DDBJ whole genome shotgun (WGS) entry which is preliminary data.</text>
</comment>
<accession>A0A427A5D9</accession>
<keyword evidence="1" id="KW-0812">Transmembrane</keyword>